<gene>
    <name evidence="12" type="primary">cbiB</name>
    <name evidence="11" type="synonym">cobD</name>
    <name evidence="12" type="ORF">HHUB_2914</name>
</gene>
<dbReference type="EMBL" id="LN831302">
    <property type="protein sequence ID" value="CQH59158.1"/>
    <property type="molecule type" value="Genomic_DNA"/>
</dbReference>
<dbReference type="STRING" id="1407499.HHUB_2914"/>
<evidence type="ECO:0000256" key="6">
    <source>
        <dbReference type="ARBA" id="ARBA00022475"/>
    </source>
</evidence>
<keyword evidence="8 11" id="KW-0812">Transmembrane</keyword>
<dbReference type="Proteomes" id="UP000066737">
    <property type="component" value="Chromosome I"/>
</dbReference>
<evidence type="ECO:0000256" key="10">
    <source>
        <dbReference type="ARBA" id="ARBA00023136"/>
    </source>
</evidence>
<keyword evidence="6 11" id="KW-1003">Cell membrane</keyword>
<evidence type="ECO:0000313" key="12">
    <source>
        <dbReference type="EMBL" id="CQH59158.1"/>
    </source>
</evidence>
<dbReference type="HAMAP" id="MF_00024">
    <property type="entry name" value="CobD_CbiB"/>
    <property type="match status" value="1"/>
</dbReference>
<comment type="caution">
    <text evidence="11">Lacks conserved residue(s) required for the propagation of feature annotation.</text>
</comment>
<feature type="transmembrane region" description="Helical" evidence="11">
    <location>
        <begin position="282"/>
        <end position="300"/>
    </location>
</feature>
<dbReference type="OrthoDB" id="46105at2157"/>
<evidence type="ECO:0000256" key="5">
    <source>
        <dbReference type="ARBA" id="ARBA00016185"/>
    </source>
</evidence>
<comment type="subcellular location">
    <subcellularLocation>
        <location evidence="2 11">Cell membrane</location>
        <topology evidence="2 11">Multi-pass membrane protein</topology>
    </subcellularLocation>
</comment>
<evidence type="ECO:0000313" key="13">
    <source>
        <dbReference type="Proteomes" id="UP000066737"/>
    </source>
</evidence>
<accession>A0A0U5H5L1</accession>
<evidence type="ECO:0000256" key="11">
    <source>
        <dbReference type="HAMAP-Rule" id="MF_00024"/>
    </source>
</evidence>
<reference evidence="13" key="1">
    <citation type="journal article" date="2016" name="Environ. Microbiol.">
        <title>The complete genome of a viable archaeum isolated from 123-million-year-old rock salt.</title>
        <authorList>
            <person name="Jaakkola S.T."/>
            <person name="Pfeiffer F."/>
            <person name="Ravantti J.J."/>
            <person name="Guo Q."/>
            <person name="Liu Y."/>
            <person name="Chen X."/>
            <person name="Ma H."/>
            <person name="Yang C."/>
            <person name="Oksanen H.M."/>
            <person name="Bamford D.H."/>
        </authorList>
    </citation>
    <scope>NUCLEOTIDE SEQUENCE</scope>
    <source>
        <strain evidence="13">JI20-1</strain>
    </source>
</reference>
<keyword evidence="12" id="KW-0436">Ligase</keyword>
<dbReference type="InterPro" id="IPR004485">
    <property type="entry name" value="Cobalamin_biosynth_CobD/CbiB"/>
</dbReference>
<dbReference type="GO" id="GO:0005886">
    <property type="term" value="C:plasma membrane"/>
    <property type="evidence" value="ECO:0007669"/>
    <property type="project" value="UniProtKB-SubCell"/>
</dbReference>
<dbReference type="GO" id="GO:0015420">
    <property type="term" value="F:ABC-type vitamin B12 transporter activity"/>
    <property type="evidence" value="ECO:0007669"/>
    <property type="project" value="UniProtKB-UniRule"/>
</dbReference>
<dbReference type="GO" id="GO:0016874">
    <property type="term" value="F:ligase activity"/>
    <property type="evidence" value="ECO:0007669"/>
    <property type="project" value="UniProtKB-KW"/>
</dbReference>
<dbReference type="NCBIfam" id="TIGR00380">
    <property type="entry name" value="cobal_cbiB"/>
    <property type="match status" value="1"/>
</dbReference>
<keyword evidence="13" id="KW-1185">Reference proteome</keyword>
<evidence type="ECO:0000256" key="4">
    <source>
        <dbReference type="ARBA" id="ARBA00006263"/>
    </source>
</evidence>
<dbReference type="PANTHER" id="PTHR34308:SF1">
    <property type="entry name" value="COBALAMIN BIOSYNTHESIS PROTEIN CBIB"/>
    <property type="match status" value="1"/>
</dbReference>
<dbReference type="GO" id="GO:0048472">
    <property type="term" value="F:threonine-phosphate decarboxylase activity"/>
    <property type="evidence" value="ECO:0007669"/>
    <property type="project" value="InterPro"/>
</dbReference>
<evidence type="ECO:0000256" key="3">
    <source>
        <dbReference type="ARBA" id="ARBA00004953"/>
    </source>
</evidence>
<feature type="transmembrane region" description="Helical" evidence="11">
    <location>
        <begin position="47"/>
        <end position="72"/>
    </location>
</feature>
<evidence type="ECO:0000256" key="8">
    <source>
        <dbReference type="ARBA" id="ARBA00022692"/>
    </source>
</evidence>
<comment type="pathway">
    <text evidence="3 11">Cofactor biosynthesis; adenosylcobalamin biosynthesis.</text>
</comment>
<evidence type="ECO:0000256" key="9">
    <source>
        <dbReference type="ARBA" id="ARBA00022989"/>
    </source>
</evidence>
<feature type="transmembrane region" description="Helical" evidence="11">
    <location>
        <begin position="79"/>
        <end position="97"/>
    </location>
</feature>
<keyword evidence="9 11" id="KW-1133">Transmembrane helix</keyword>
<dbReference type="UniPathway" id="UPA00148"/>
<organism evidence="12 13">
    <name type="scientific">Halobacterium hubeiense</name>
    <dbReference type="NCBI Taxonomy" id="1407499"/>
    <lineage>
        <taxon>Archaea</taxon>
        <taxon>Methanobacteriati</taxon>
        <taxon>Methanobacteriota</taxon>
        <taxon>Stenosarchaea group</taxon>
        <taxon>Halobacteria</taxon>
        <taxon>Halobacteriales</taxon>
        <taxon>Halobacteriaceae</taxon>
        <taxon>Halobacterium</taxon>
    </lineage>
</organism>
<evidence type="ECO:0000256" key="2">
    <source>
        <dbReference type="ARBA" id="ARBA00004651"/>
    </source>
</evidence>
<proteinExistence type="inferred from homology"/>
<sequence length="301" mass="30205">MSLTAAGALALAFALEAAFAEPPASLHPVAWFGRAVAPFDREWTHPLAVGALVAVVLPLVAAVLVGSLVALAGRVDARVAAGVAGLALFATTSLRMLSAEARAVVAATETDLDAARDRLTSLAGREADDLSAGELRSAAVESAAENLADGLVAPLLAFAVGAVVSLPVAAAAAAWVKAVNTLDSMLGYRSKPVGTASARLDDAVMWLPARVSAALVAFVGLDAAALARAREHADAPPSPNSGWPMATLAAVLGVRLAKPGVYDLPLGGEFPTVAESRRGVRVVGVAGALAYALAAGVVAWS</sequence>
<dbReference type="Pfam" id="PF03186">
    <property type="entry name" value="CobD_Cbib"/>
    <property type="match status" value="1"/>
</dbReference>
<comment type="similarity">
    <text evidence="4 11">Belongs to the CobD/CbiB family.</text>
</comment>
<protein>
    <recommendedName>
        <fullName evidence="5 11">Probable cobalamin biosynthesis protein CobD</fullName>
    </recommendedName>
</protein>
<feature type="transmembrane region" description="Helical" evidence="11">
    <location>
        <begin position="155"/>
        <end position="176"/>
    </location>
</feature>
<keyword evidence="10 11" id="KW-0472">Membrane</keyword>
<dbReference type="RefSeq" id="WP_059057316.1">
    <property type="nucleotide sequence ID" value="NZ_CEML01000001.1"/>
</dbReference>
<dbReference type="GO" id="GO:0009236">
    <property type="term" value="P:cobalamin biosynthetic process"/>
    <property type="evidence" value="ECO:0007669"/>
    <property type="project" value="UniProtKB-UniRule"/>
</dbReference>
<keyword evidence="7 11" id="KW-0169">Cobalamin biosynthesis</keyword>
<evidence type="ECO:0000256" key="7">
    <source>
        <dbReference type="ARBA" id="ARBA00022573"/>
    </source>
</evidence>
<evidence type="ECO:0000256" key="1">
    <source>
        <dbReference type="ARBA" id="ARBA00003384"/>
    </source>
</evidence>
<dbReference type="PANTHER" id="PTHR34308">
    <property type="entry name" value="COBALAMIN BIOSYNTHESIS PROTEIN CBIB"/>
    <property type="match status" value="1"/>
</dbReference>
<dbReference type="AlphaFoldDB" id="A0A0U5H5L1"/>
<comment type="function">
    <text evidence="1 11">Converts cobyric acid to cobinamide by the addition of aminopropanol on the F carboxylic group.</text>
</comment>
<dbReference type="KEGG" id="hhb:Hhub_2914"/>
<name>A0A0U5H5L1_9EURY</name>
<dbReference type="GeneID" id="26659544"/>